<organism evidence="1 2">
    <name type="scientific">Armillaria solidipes</name>
    <dbReference type="NCBI Taxonomy" id="1076256"/>
    <lineage>
        <taxon>Eukaryota</taxon>
        <taxon>Fungi</taxon>
        <taxon>Dikarya</taxon>
        <taxon>Basidiomycota</taxon>
        <taxon>Agaricomycotina</taxon>
        <taxon>Agaricomycetes</taxon>
        <taxon>Agaricomycetidae</taxon>
        <taxon>Agaricales</taxon>
        <taxon>Marasmiineae</taxon>
        <taxon>Physalacriaceae</taxon>
        <taxon>Armillaria</taxon>
    </lineage>
</organism>
<protein>
    <submittedName>
        <fullName evidence="1">Uncharacterized protein</fullName>
    </submittedName>
</protein>
<gene>
    <name evidence="1" type="ORF">ARMSODRAFT_1007403</name>
</gene>
<sequence length="355" mass="40806">MFFLRRLRRRTVTASRSFSELQSQAGSRRTVLVRNLPQGYDISNVIGTIKANPVEAIIPGDDQLTVRFLSEQLARKCVTSGGGTALGAYAVAAIGYSRLSRWMTLRNLPHDLREEDLRTYIIPREVEYSLFDPIERQAQIGFLDLRQALRVMSYNLLYHFFCIHSLHQEDVNQRNVERAVRISNVTSFDMDCTNRSWVREFEESGAHHALFYGLYLKRNLIKFVFAASLSAREFIEKYVCGGGTRCPVVAKASEGTTVSHTRHSLAPQPVWQRRSLQEYHDAFNYSGDLKISEEFREDLSHGWVFLTFNSVNNAMRCMVGFERDEKHTEFEGAEINFIGARHLAAFVKTYKRRGL</sequence>
<accession>A0A2H3AZP5</accession>
<name>A0A2H3AZP5_9AGAR</name>
<dbReference type="EMBL" id="KZ293454">
    <property type="protein sequence ID" value="PBK64105.1"/>
    <property type="molecule type" value="Genomic_DNA"/>
</dbReference>
<keyword evidence="2" id="KW-1185">Reference proteome</keyword>
<proteinExistence type="predicted"/>
<evidence type="ECO:0000313" key="2">
    <source>
        <dbReference type="Proteomes" id="UP000218334"/>
    </source>
</evidence>
<dbReference type="AlphaFoldDB" id="A0A2H3AZP5"/>
<evidence type="ECO:0000313" key="1">
    <source>
        <dbReference type="EMBL" id="PBK64105.1"/>
    </source>
</evidence>
<reference evidence="2" key="1">
    <citation type="journal article" date="2017" name="Nat. Ecol. Evol.">
        <title>Genome expansion and lineage-specific genetic innovations in the forest pathogenic fungi Armillaria.</title>
        <authorList>
            <person name="Sipos G."/>
            <person name="Prasanna A.N."/>
            <person name="Walter M.C."/>
            <person name="O'Connor E."/>
            <person name="Balint B."/>
            <person name="Krizsan K."/>
            <person name="Kiss B."/>
            <person name="Hess J."/>
            <person name="Varga T."/>
            <person name="Slot J."/>
            <person name="Riley R."/>
            <person name="Boka B."/>
            <person name="Rigling D."/>
            <person name="Barry K."/>
            <person name="Lee J."/>
            <person name="Mihaltcheva S."/>
            <person name="LaButti K."/>
            <person name="Lipzen A."/>
            <person name="Waldron R."/>
            <person name="Moloney N.M."/>
            <person name="Sperisen C."/>
            <person name="Kredics L."/>
            <person name="Vagvoelgyi C."/>
            <person name="Patrignani A."/>
            <person name="Fitzpatrick D."/>
            <person name="Nagy I."/>
            <person name="Doyle S."/>
            <person name="Anderson J.B."/>
            <person name="Grigoriev I.V."/>
            <person name="Gueldener U."/>
            <person name="Muensterkoetter M."/>
            <person name="Nagy L.G."/>
        </authorList>
    </citation>
    <scope>NUCLEOTIDE SEQUENCE [LARGE SCALE GENOMIC DNA]</scope>
    <source>
        <strain evidence="2">28-4</strain>
    </source>
</reference>
<dbReference type="Proteomes" id="UP000218334">
    <property type="component" value="Unassembled WGS sequence"/>
</dbReference>